<dbReference type="PANTHER" id="PTHR36436">
    <property type="entry name" value="SLL5081 PROTEIN"/>
    <property type="match status" value="1"/>
</dbReference>
<dbReference type="EMBL" id="CP001778">
    <property type="protein sequence ID" value="ADD41413.1"/>
    <property type="molecule type" value="Genomic_DNA"/>
</dbReference>
<proteinExistence type="predicted"/>
<sequence>MTDNLVDIGRSLLPAPIADRWLSLLRPGIRLKHATGADPVVGWLGGDPALPPDEPWPTDAAGAPLHHLMSLDLAILLRIDFDLPGDGLLEFFCDGPSGSLGRVRYFPAASAAVPRAAPAGTEQPFTRVALTSVIELTSPDYDHSYLHAIEADLGDDDTGVLDNDAFWDLVDKTPIPSHRVGGYGRDIQYAADFAPSSTPVEVPGPDGPRTDTTLPLLLAQIDTDSAAGIGWGDVGTSLWTITREDLAARRFDDVDFHWSCS</sequence>
<dbReference type="Pfam" id="PF09234">
    <property type="entry name" value="DUF1963"/>
    <property type="match status" value="1"/>
</dbReference>
<dbReference type="STRING" id="446470.Snas_1714"/>
<protein>
    <recommendedName>
        <fullName evidence="3">DUF1963 domain-containing protein</fullName>
    </recommendedName>
</protein>
<dbReference type="Proteomes" id="UP000000844">
    <property type="component" value="Chromosome"/>
</dbReference>
<name>D3PXF0_STANL</name>
<evidence type="ECO:0000313" key="2">
    <source>
        <dbReference type="Proteomes" id="UP000000844"/>
    </source>
</evidence>
<dbReference type="InterPro" id="IPR015315">
    <property type="entry name" value="DUF1963"/>
</dbReference>
<dbReference type="Gene3D" id="2.30.320.10">
    <property type="entry name" value="YwqG-like"/>
    <property type="match status" value="1"/>
</dbReference>
<dbReference type="AlphaFoldDB" id="D3PXF0"/>
<organism evidence="1 2">
    <name type="scientific">Stackebrandtia nassauensis (strain DSM 44728 / CIP 108903 / NRRL B-16338 / NBRC 102104 / LLR-40K-21)</name>
    <dbReference type="NCBI Taxonomy" id="446470"/>
    <lineage>
        <taxon>Bacteria</taxon>
        <taxon>Bacillati</taxon>
        <taxon>Actinomycetota</taxon>
        <taxon>Actinomycetes</taxon>
        <taxon>Glycomycetales</taxon>
        <taxon>Glycomycetaceae</taxon>
        <taxon>Stackebrandtia</taxon>
    </lineage>
</organism>
<keyword evidence="2" id="KW-1185">Reference proteome</keyword>
<accession>D3PXF0</accession>
<gene>
    <name evidence="1" type="ordered locus">Snas_1714</name>
</gene>
<dbReference type="PANTHER" id="PTHR36436:SF6">
    <property type="entry name" value="SLL5081 PROTEIN"/>
    <property type="match status" value="1"/>
</dbReference>
<evidence type="ECO:0008006" key="3">
    <source>
        <dbReference type="Google" id="ProtNLM"/>
    </source>
</evidence>
<dbReference type="SUPFAM" id="SSF103032">
    <property type="entry name" value="Hypothetical protein YwqG"/>
    <property type="match status" value="1"/>
</dbReference>
<dbReference type="KEGG" id="sna:Snas_1714"/>
<dbReference type="OrthoDB" id="4775619at2"/>
<evidence type="ECO:0000313" key="1">
    <source>
        <dbReference type="EMBL" id="ADD41413.1"/>
    </source>
</evidence>
<dbReference type="RefSeq" id="WP_013016984.1">
    <property type="nucleotide sequence ID" value="NC_013947.1"/>
</dbReference>
<dbReference type="HOGENOM" id="CLU_092069_0_0_11"/>
<dbReference type="eggNOG" id="COG3878">
    <property type="taxonomic scope" value="Bacteria"/>
</dbReference>
<dbReference type="InterPro" id="IPR035948">
    <property type="entry name" value="YwqG-like_sf"/>
</dbReference>
<reference evidence="1 2" key="1">
    <citation type="journal article" date="2009" name="Stand. Genomic Sci.">
        <title>Complete genome sequence of Stackebrandtia nassauensis type strain (LLR-40K-21).</title>
        <authorList>
            <person name="Munk C."/>
            <person name="Lapidus A."/>
            <person name="Copeland A."/>
            <person name="Jando M."/>
            <person name="Mayilraj S."/>
            <person name="Glavina Del Rio T."/>
            <person name="Nolan M."/>
            <person name="Chen F."/>
            <person name="Lucas S."/>
            <person name="Tice H."/>
            <person name="Cheng J.F."/>
            <person name="Han C."/>
            <person name="Detter J.C."/>
            <person name="Bruce D."/>
            <person name="Goodwin L."/>
            <person name="Chain P."/>
            <person name="Pitluck S."/>
            <person name="Goker M."/>
            <person name="Ovchinikova G."/>
            <person name="Pati A."/>
            <person name="Ivanova N."/>
            <person name="Mavromatis K."/>
            <person name="Chen A."/>
            <person name="Palaniappan K."/>
            <person name="Land M."/>
            <person name="Hauser L."/>
            <person name="Chang Y.J."/>
            <person name="Jeffries C.D."/>
            <person name="Bristow J."/>
            <person name="Eisen J.A."/>
            <person name="Markowitz V."/>
            <person name="Hugenholtz P."/>
            <person name="Kyrpides N.C."/>
            <person name="Klenk H.P."/>
        </authorList>
    </citation>
    <scope>NUCLEOTIDE SEQUENCE [LARGE SCALE GENOMIC DNA]</scope>
    <source>
        <strain evidence="2">DSM 44728 / CIP 108903 / NRRL B-16338 / NBRC 102104 / LLR-40K-21</strain>
    </source>
</reference>